<dbReference type="OMA" id="WIWERGV"/>
<gene>
    <name evidence="2" type="ORF">MAPG_00566</name>
</gene>
<reference evidence="3" key="4">
    <citation type="journal article" date="2015" name="G3 (Bethesda)">
        <title>Genome sequences of three phytopathogenic species of the Magnaporthaceae family of fungi.</title>
        <authorList>
            <person name="Okagaki L.H."/>
            <person name="Nunes C.C."/>
            <person name="Sailsbery J."/>
            <person name="Clay B."/>
            <person name="Brown D."/>
            <person name="John T."/>
            <person name="Oh Y."/>
            <person name="Young N."/>
            <person name="Fitzgerald M."/>
            <person name="Haas B.J."/>
            <person name="Zeng Q."/>
            <person name="Young S."/>
            <person name="Adiconis X."/>
            <person name="Fan L."/>
            <person name="Levin J.Z."/>
            <person name="Mitchell T.K."/>
            <person name="Okubara P.A."/>
            <person name="Farman M.L."/>
            <person name="Kohn L.M."/>
            <person name="Birren B."/>
            <person name="Ma L.-J."/>
            <person name="Dean R.A."/>
        </authorList>
    </citation>
    <scope>NUCLEOTIDE SEQUENCE</scope>
    <source>
        <strain evidence="3">ATCC 64411 / 73-15</strain>
    </source>
</reference>
<dbReference type="InterPro" id="IPR024316">
    <property type="entry name" value="APQ12"/>
</dbReference>
<dbReference type="AlphaFoldDB" id="A0A0C4DLC5"/>
<organism evidence="3 4">
    <name type="scientific">Magnaporthiopsis poae (strain ATCC 64411 / 73-15)</name>
    <name type="common">Kentucky bluegrass fungus</name>
    <name type="synonym">Magnaporthe poae</name>
    <dbReference type="NCBI Taxonomy" id="644358"/>
    <lineage>
        <taxon>Eukaryota</taxon>
        <taxon>Fungi</taxon>
        <taxon>Dikarya</taxon>
        <taxon>Ascomycota</taxon>
        <taxon>Pezizomycotina</taxon>
        <taxon>Sordariomycetes</taxon>
        <taxon>Sordariomycetidae</taxon>
        <taxon>Magnaporthales</taxon>
        <taxon>Magnaporthaceae</taxon>
        <taxon>Magnaporthiopsis</taxon>
    </lineage>
</organism>
<dbReference type="Proteomes" id="UP000011715">
    <property type="component" value="Unassembled WGS sequence"/>
</dbReference>
<keyword evidence="1" id="KW-0812">Transmembrane</keyword>
<evidence type="ECO:0000313" key="2">
    <source>
        <dbReference type="EMBL" id="KLU81477.1"/>
    </source>
</evidence>
<keyword evidence="1" id="KW-1133">Transmembrane helix</keyword>
<name>A0A0C4DLC5_MAGP6</name>
<evidence type="ECO:0000256" key="1">
    <source>
        <dbReference type="SAM" id="Phobius"/>
    </source>
</evidence>
<dbReference type="Pfam" id="PF12716">
    <property type="entry name" value="Apq12"/>
    <property type="match status" value="1"/>
</dbReference>
<feature type="transmembrane region" description="Helical" evidence="1">
    <location>
        <begin position="74"/>
        <end position="92"/>
    </location>
</feature>
<reference evidence="2" key="1">
    <citation type="submission" date="2010-05" db="EMBL/GenBank/DDBJ databases">
        <title>The Genome Sequence of Magnaporthe poae strain ATCC 64411.</title>
        <authorList>
            <consortium name="The Broad Institute Genome Sequencing Platform"/>
            <consortium name="Broad Institute Genome Sequencing Center for Infectious Disease"/>
            <person name="Ma L.-J."/>
            <person name="Dead R."/>
            <person name="Young S."/>
            <person name="Zeng Q."/>
            <person name="Koehrsen M."/>
            <person name="Alvarado L."/>
            <person name="Berlin A."/>
            <person name="Chapman S.B."/>
            <person name="Chen Z."/>
            <person name="Freedman E."/>
            <person name="Gellesch M."/>
            <person name="Goldberg J."/>
            <person name="Griggs A."/>
            <person name="Gujja S."/>
            <person name="Heilman E.R."/>
            <person name="Heiman D."/>
            <person name="Hepburn T."/>
            <person name="Howarth C."/>
            <person name="Jen D."/>
            <person name="Larson L."/>
            <person name="Mehta T."/>
            <person name="Neiman D."/>
            <person name="Pearson M."/>
            <person name="Roberts A."/>
            <person name="Saif S."/>
            <person name="Shea T."/>
            <person name="Shenoy N."/>
            <person name="Sisk P."/>
            <person name="Stolte C."/>
            <person name="Sykes S."/>
            <person name="Walk T."/>
            <person name="White J."/>
            <person name="Yandava C."/>
            <person name="Haas B."/>
            <person name="Nusbaum C."/>
            <person name="Birren B."/>
        </authorList>
    </citation>
    <scope>NUCLEOTIDE SEQUENCE</scope>
    <source>
        <strain evidence="2">ATCC 64411</strain>
    </source>
</reference>
<reference evidence="4" key="2">
    <citation type="submission" date="2010-05" db="EMBL/GenBank/DDBJ databases">
        <title>The genome sequence of Magnaporthe poae strain ATCC 64411.</title>
        <authorList>
            <person name="Ma L.-J."/>
            <person name="Dead R."/>
            <person name="Young S."/>
            <person name="Zeng Q."/>
            <person name="Koehrsen M."/>
            <person name="Alvarado L."/>
            <person name="Berlin A."/>
            <person name="Chapman S.B."/>
            <person name="Chen Z."/>
            <person name="Freedman E."/>
            <person name="Gellesch M."/>
            <person name="Goldberg J."/>
            <person name="Griggs A."/>
            <person name="Gujja S."/>
            <person name="Heilman E.R."/>
            <person name="Heiman D."/>
            <person name="Hepburn T."/>
            <person name="Howarth C."/>
            <person name="Jen D."/>
            <person name="Larson L."/>
            <person name="Mehta T."/>
            <person name="Neiman D."/>
            <person name="Pearson M."/>
            <person name="Roberts A."/>
            <person name="Saif S."/>
            <person name="Shea T."/>
            <person name="Shenoy N."/>
            <person name="Sisk P."/>
            <person name="Stolte C."/>
            <person name="Sykes S."/>
            <person name="Walk T."/>
            <person name="White J."/>
            <person name="Yandava C."/>
            <person name="Haas B."/>
            <person name="Nusbaum C."/>
            <person name="Birren B."/>
        </authorList>
    </citation>
    <scope>NUCLEOTIDE SEQUENCE [LARGE SCALE GENOMIC DNA]</scope>
    <source>
        <strain evidence="4">ATCC 64411 / 73-15</strain>
    </source>
</reference>
<protein>
    <submittedName>
        <fullName evidence="2 3">Uncharacterized protein</fullName>
    </submittedName>
</protein>
<keyword evidence="4" id="KW-1185">Reference proteome</keyword>
<dbReference type="EnsemblFungi" id="MAPG_00566T0">
    <property type="protein sequence ID" value="MAPG_00566T0"/>
    <property type="gene ID" value="MAPG_00566"/>
</dbReference>
<dbReference type="eggNOG" id="ENOG502T2BZ">
    <property type="taxonomic scope" value="Eukaryota"/>
</dbReference>
<accession>A0A0C4DLC5</accession>
<sequence length="176" mass="19773">MASGDEWVLGTMQALLPPDYWQFLARHALDPDAPVQVLKRKAVSQASHMASEMYPVVEPFINRAIAALYSSPDVVILAFVLVVLFIAIKLLNLARRIMLFWTRLVIRAAMWAVVIALVAFVWQRGIERSARDSAVLAGKAAGYAVVIKDIWLREYREWEAQAAARDTARMVHQGAR</sequence>
<reference evidence="2" key="3">
    <citation type="submission" date="2011-03" db="EMBL/GenBank/DDBJ databases">
        <title>Annotation of Magnaporthe poae ATCC 64411.</title>
        <authorList>
            <person name="Ma L.-J."/>
            <person name="Dead R."/>
            <person name="Young S.K."/>
            <person name="Zeng Q."/>
            <person name="Gargeya S."/>
            <person name="Fitzgerald M."/>
            <person name="Haas B."/>
            <person name="Abouelleil A."/>
            <person name="Alvarado L."/>
            <person name="Arachchi H.M."/>
            <person name="Berlin A."/>
            <person name="Brown A."/>
            <person name="Chapman S.B."/>
            <person name="Chen Z."/>
            <person name="Dunbar C."/>
            <person name="Freedman E."/>
            <person name="Gearin G."/>
            <person name="Gellesch M."/>
            <person name="Goldberg J."/>
            <person name="Griggs A."/>
            <person name="Gujja S."/>
            <person name="Heiman D."/>
            <person name="Howarth C."/>
            <person name="Larson L."/>
            <person name="Lui A."/>
            <person name="MacDonald P.J.P."/>
            <person name="Mehta T."/>
            <person name="Montmayeur A."/>
            <person name="Murphy C."/>
            <person name="Neiman D."/>
            <person name="Pearson M."/>
            <person name="Priest M."/>
            <person name="Roberts A."/>
            <person name="Saif S."/>
            <person name="Shea T."/>
            <person name="Shenoy N."/>
            <person name="Sisk P."/>
            <person name="Stolte C."/>
            <person name="Sykes S."/>
            <person name="Yandava C."/>
            <person name="Wortman J."/>
            <person name="Nusbaum C."/>
            <person name="Birren B."/>
        </authorList>
    </citation>
    <scope>NUCLEOTIDE SEQUENCE</scope>
    <source>
        <strain evidence="2">ATCC 64411</strain>
    </source>
</reference>
<feature type="transmembrane region" description="Helical" evidence="1">
    <location>
        <begin position="104"/>
        <end position="122"/>
    </location>
</feature>
<dbReference type="EMBL" id="GL876966">
    <property type="protein sequence ID" value="KLU81477.1"/>
    <property type="molecule type" value="Genomic_DNA"/>
</dbReference>
<dbReference type="OrthoDB" id="3559694at2759"/>
<keyword evidence="1" id="KW-0472">Membrane</keyword>
<dbReference type="EMBL" id="ADBL01000136">
    <property type="status" value="NOT_ANNOTATED_CDS"/>
    <property type="molecule type" value="Genomic_DNA"/>
</dbReference>
<evidence type="ECO:0000313" key="4">
    <source>
        <dbReference type="Proteomes" id="UP000011715"/>
    </source>
</evidence>
<evidence type="ECO:0000313" key="3">
    <source>
        <dbReference type="EnsemblFungi" id="MAPG_00566T0"/>
    </source>
</evidence>
<proteinExistence type="predicted"/>
<dbReference type="VEuPathDB" id="FungiDB:MAPG_00566"/>
<reference evidence="3" key="5">
    <citation type="submission" date="2015-06" db="UniProtKB">
        <authorList>
            <consortium name="EnsemblFungi"/>
        </authorList>
    </citation>
    <scope>IDENTIFICATION</scope>
    <source>
        <strain evidence="3">ATCC 64411</strain>
    </source>
</reference>